<feature type="compositionally biased region" description="Basic residues" evidence="1">
    <location>
        <begin position="1"/>
        <end position="16"/>
    </location>
</feature>
<feature type="compositionally biased region" description="Polar residues" evidence="1">
    <location>
        <begin position="29"/>
        <end position="58"/>
    </location>
</feature>
<name>A0A224YHN9_9ACAR</name>
<feature type="compositionally biased region" description="Basic residues" evidence="1">
    <location>
        <begin position="72"/>
        <end position="83"/>
    </location>
</feature>
<feature type="region of interest" description="Disordered" evidence="1">
    <location>
        <begin position="1"/>
        <end position="274"/>
    </location>
</feature>
<feature type="compositionally biased region" description="Basic and acidic residues" evidence="1">
    <location>
        <begin position="289"/>
        <end position="300"/>
    </location>
</feature>
<evidence type="ECO:0000256" key="1">
    <source>
        <dbReference type="SAM" id="MobiDB-lite"/>
    </source>
</evidence>
<evidence type="ECO:0000313" key="2">
    <source>
        <dbReference type="EMBL" id="MAA14001.1"/>
    </source>
</evidence>
<dbReference type="EMBL" id="GFPF01002855">
    <property type="protein sequence ID" value="MAA14001.1"/>
    <property type="molecule type" value="Transcribed_RNA"/>
</dbReference>
<proteinExistence type="predicted"/>
<organism evidence="2">
    <name type="scientific">Rhipicephalus zambeziensis</name>
    <dbReference type="NCBI Taxonomy" id="60191"/>
    <lineage>
        <taxon>Eukaryota</taxon>
        <taxon>Metazoa</taxon>
        <taxon>Ecdysozoa</taxon>
        <taxon>Arthropoda</taxon>
        <taxon>Chelicerata</taxon>
        <taxon>Arachnida</taxon>
        <taxon>Acari</taxon>
        <taxon>Parasitiformes</taxon>
        <taxon>Ixodida</taxon>
        <taxon>Ixodoidea</taxon>
        <taxon>Ixodidae</taxon>
        <taxon>Rhipicephalinae</taxon>
        <taxon>Rhipicephalus</taxon>
        <taxon>Rhipicephalus</taxon>
    </lineage>
</organism>
<reference evidence="2" key="1">
    <citation type="journal article" date="2017" name="Parasit. Vectors">
        <title>Sialotranscriptomics of Rhipicephalus zambeziensis reveals intricate expression profiles of secretory proteins and suggests tight temporal transcriptional regulation during blood-feeding.</title>
        <authorList>
            <person name="de Castro M.H."/>
            <person name="de Klerk D."/>
            <person name="Pienaar R."/>
            <person name="Rees D.J.G."/>
            <person name="Mans B.J."/>
        </authorList>
    </citation>
    <scope>NUCLEOTIDE SEQUENCE</scope>
    <source>
        <tissue evidence="2">Salivary glands</tissue>
    </source>
</reference>
<accession>A0A224YHN9</accession>
<evidence type="ECO:0008006" key="3">
    <source>
        <dbReference type="Google" id="ProtNLM"/>
    </source>
</evidence>
<dbReference type="AlphaFoldDB" id="A0A224YHN9"/>
<feature type="compositionally biased region" description="Polar residues" evidence="1">
    <location>
        <begin position="161"/>
        <end position="173"/>
    </location>
</feature>
<feature type="region of interest" description="Disordered" evidence="1">
    <location>
        <begin position="289"/>
        <end position="339"/>
    </location>
</feature>
<feature type="compositionally biased region" description="Basic and acidic residues" evidence="1">
    <location>
        <begin position="135"/>
        <end position="146"/>
    </location>
</feature>
<sequence>MKTLPRQKREKAKRNSRALQQKSREATTADKSISSGKTDNTPSSRNCRPEGSSSVNSDKQIETTGDGMKTLPRQKREKAKRNSRALQQKSREATTADKSISSGKTDNTPSSRNCRPEGSSSVNSDKLRTGASAATKEKSGTKGGDKKKMRALAAAKMFCRPSSSQSIRTTITPLPQGRKQKLLNLAKTRRSGKVQYKESAKMDAQYRPMGRPQQKAKNNALVKNRAPSSSATEMDKFKATCFKAKPAPDSSHMFRLRSTSAPLTKPKPFRLASLERHKESLMEFQKKKERMEAERLEKTKFVARPVPRSIKERSKSVDNTGAGTAKPGPSEHVSRPRRR</sequence>
<feature type="compositionally biased region" description="Polar residues" evidence="1">
    <location>
        <begin position="96"/>
        <end position="124"/>
    </location>
</feature>
<protein>
    <recommendedName>
        <fullName evidence="3">TPX2 C-terminal domain-containing protein</fullName>
    </recommendedName>
</protein>